<comment type="caution">
    <text evidence="3">The sequence shown here is derived from an EMBL/GenBank/DDBJ whole genome shotgun (WGS) entry which is preliminary data.</text>
</comment>
<evidence type="ECO:0000313" key="3">
    <source>
        <dbReference type="EMBL" id="CAH1983693.1"/>
    </source>
</evidence>
<dbReference type="PANTHER" id="PTHR12232:SF15">
    <property type="entry name" value="SH3 DOMAIN-BINDING GLUTAMIC ACID-RICH PROTEIN HOMOLOG"/>
    <property type="match status" value="1"/>
</dbReference>
<dbReference type="InterPro" id="IPR051033">
    <property type="entry name" value="SH3BGR"/>
</dbReference>
<dbReference type="SUPFAM" id="SSF52833">
    <property type="entry name" value="Thioredoxin-like"/>
    <property type="match status" value="1"/>
</dbReference>
<dbReference type="OrthoDB" id="9932926at2759"/>
<dbReference type="CDD" id="cd03030">
    <property type="entry name" value="GRX_SH3BGR"/>
    <property type="match status" value="1"/>
</dbReference>
<name>A0A9P0KVB3_ACAOB</name>
<dbReference type="Gene3D" id="3.40.30.10">
    <property type="entry name" value="Glutaredoxin"/>
    <property type="match status" value="1"/>
</dbReference>
<organism evidence="3 4">
    <name type="scientific">Acanthoscelides obtectus</name>
    <name type="common">Bean weevil</name>
    <name type="synonym">Bruchus obtectus</name>
    <dbReference type="NCBI Taxonomy" id="200917"/>
    <lineage>
        <taxon>Eukaryota</taxon>
        <taxon>Metazoa</taxon>
        <taxon>Ecdysozoa</taxon>
        <taxon>Arthropoda</taxon>
        <taxon>Hexapoda</taxon>
        <taxon>Insecta</taxon>
        <taxon>Pterygota</taxon>
        <taxon>Neoptera</taxon>
        <taxon>Endopterygota</taxon>
        <taxon>Coleoptera</taxon>
        <taxon>Polyphaga</taxon>
        <taxon>Cucujiformia</taxon>
        <taxon>Chrysomeloidea</taxon>
        <taxon>Chrysomelidae</taxon>
        <taxon>Bruchinae</taxon>
        <taxon>Bruchini</taxon>
        <taxon>Acanthoscelides</taxon>
    </lineage>
</organism>
<feature type="compositionally biased region" description="Basic and acidic residues" evidence="2">
    <location>
        <begin position="113"/>
        <end position="126"/>
    </location>
</feature>
<evidence type="ECO:0000256" key="1">
    <source>
        <dbReference type="ARBA" id="ARBA00007764"/>
    </source>
</evidence>
<dbReference type="Proteomes" id="UP001152888">
    <property type="component" value="Unassembled WGS sequence"/>
</dbReference>
<dbReference type="EMBL" id="CAKOFQ010006944">
    <property type="protein sequence ID" value="CAH1983693.1"/>
    <property type="molecule type" value="Genomic_DNA"/>
</dbReference>
<dbReference type="Pfam" id="PF04908">
    <property type="entry name" value="SH3BGR"/>
    <property type="match status" value="1"/>
</dbReference>
<evidence type="ECO:0000256" key="2">
    <source>
        <dbReference type="SAM" id="MobiDB-lite"/>
    </source>
</evidence>
<sequence>MVIKVYISGISGNKEVKKRQQRVIMILDSKNIKYEIIDIAEPGAEEAKDFMQNNSTALGATIGDPNPRHPLPPQIFNDEAYCGDYDMFDMANEVDEMEKFLKLEPSDAPIAHEPMKNGDVKSEENGKVTNEQNGDTADVQDEGETNNIENEGPVGNKADENGDQTEQTENETSPEKADDE</sequence>
<reference evidence="3" key="1">
    <citation type="submission" date="2022-03" db="EMBL/GenBank/DDBJ databases">
        <authorList>
            <person name="Sayadi A."/>
        </authorList>
    </citation>
    <scope>NUCLEOTIDE SEQUENCE</scope>
</reference>
<feature type="region of interest" description="Disordered" evidence="2">
    <location>
        <begin position="107"/>
        <end position="180"/>
    </location>
</feature>
<protein>
    <submittedName>
        <fullName evidence="3">Uncharacterized protein</fullName>
    </submittedName>
</protein>
<dbReference type="InterPro" id="IPR006993">
    <property type="entry name" value="Glut_rich_SH3-bd"/>
</dbReference>
<dbReference type="GO" id="GO:0005737">
    <property type="term" value="C:cytoplasm"/>
    <property type="evidence" value="ECO:0007669"/>
    <property type="project" value="TreeGrafter"/>
</dbReference>
<dbReference type="AlphaFoldDB" id="A0A9P0KVB3"/>
<proteinExistence type="inferred from homology"/>
<gene>
    <name evidence="3" type="ORF">ACAOBT_LOCUS15698</name>
</gene>
<dbReference type="InterPro" id="IPR036249">
    <property type="entry name" value="Thioredoxin-like_sf"/>
</dbReference>
<dbReference type="PANTHER" id="PTHR12232">
    <property type="entry name" value="SH3 DOMAIN-BINDING GLUTAMIC ACID-RICH-LIKE PROTEIN"/>
    <property type="match status" value="1"/>
</dbReference>
<comment type="similarity">
    <text evidence="1">Belongs to the SH3BGR family.</text>
</comment>
<accession>A0A9P0KVB3</accession>
<evidence type="ECO:0000313" key="4">
    <source>
        <dbReference type="Proteomes" id="UP001152888"/>
    </source>
</evidence>
<keyword evidence="4" id="KW-1185">Reference proteome</keyword>